<evidence type="ECO:0000313" key="1">
    <source>
        <dbReference type="EnsemblPlants" id="AET7Gv20584700.1"/>
    </source>
</evidence>
<dbReference type="Proteomes" id="UP000015105">
    <property type="component" value="Chromosome 7D"/>
</dbReference>
<accession>A0A453RHM6</accession>
<reference evidence="1" key="4">
    <citation type="submission" date="2019-03" db="UniProtKB">
        <authorList>
            <consortium name="EnsemblPlants"/>
        </authorList>
    </citation>
    <scope>IDENTIFICATION</scope>
</reference>
<keyword evidence="2" id="KW-1185">Reference proteome</keyword>
<dbReference type="EnsemblPlants" id="AET7Gv20584700.1">
    <property type="protein sequence ID" value="AET7Gv20584700.1"/>
    <property type="gene ID" value="AET7Gv20584700"/>
</dbReference>
<dbReference type="Gramene" id="AET7Gv20584700.1">
    <property type="protein sequence ID" value="AET7Gv20584700.1"/>
    <property type="gene ID" value="AET7Gv20584700"/>
</dbReference>
<reference evidence="2" key="2">
    <citation type="journal article" date="2017" name="Nat. Plants">
        <title>The Aegilops tauschii genome reveals multiple impacts of transposons.</title>
        <authorList>
            <person name="Zhao G."/>
            <person name="Zou C."/>
            <person name="Li K."/>
            <person name="Wang K."/>
            <person name="Li T."/>
            <person name="Gao L."/>
            <person name="Zhang X."/>
            <person name="Wang H."/>
            <person name="Yang Z."/>
            <person name="Liu X."/>
            <person name="Jiang W."/>
            <person name="Mao L."/>
            <person name="Kong X."/>
            <person name="Jiao Y."/>
            <person name="Jia J."/>
        </authorList>
    </citation>
    <scope>NUCLEOTIDE SEQUENCE [LARGE SCALE GENOMIC DNA]</scope>
    <source>
        <strain evidence="2">cv. AL8/78</strain>
    </source>
</reference>
<name>A0A453RHM6_AEGTS</name>
<evidence type="ECO:0000313" key="2">
    <source>
        <dbReference type="Proteomes" id="UP000015105"/>
    </source>
</evidence>
<reference evidence="1" key="3">
    <citation type="journal article" date="2017" name="Nature">
        <title>Genome sequence of the progenitor of the wheat D genome Aegilops tauschii.</title>
        <authorList>
            <person name="Luo M.C."/>
            <person name="Gu Y.Q."/>
            <person name="Puiu D."/>
            <person name="Wang H."/>
            <person name="Twardziok S.O."/>
            <person name="Deal K.R."/>
            <person name="Huo N."/>
            <person name="Zhu T."/>
            <person name="Wang L."/>
            <person name="Wang Y."/>
            <person name="McGuire P.E."/>
            <person name="Liu S."/>
            <person name="Long H."/>
            <person name="Ramasamy R.K."/>
            <person name="Rodriguez J.C."/>
            <person name="Van S.L."/>
            <person name="Yuan L."/>
            <person name="Wang Z."/>
            <person name="Xia Z."/>
            <person name="Xiao L."/>
            <person name="Anderson O.D."/>
            <person name="Ouyang S."/>
            <person name="Liang Y."/>
            <person name="Zimin A.V."/>
            <person name="Pertea G."/>
            <person name="Qi P."/>
            <person name="Bennetzen J.L."/>
            <person name="Dai X."/>
            <person name="Dawson M.W."/>
            <person name="Muller H.G."/>
            <person name="Kugler K."/>
            <person name="Rivarola-Duarte L."/>
            <person name="Spannagl M."/>
            <person name="Mayer K.F.X."/>
            <person name="Lu F.H."/>
            <person name="Bevan M.W."/>
            <person name="Leroy P."/>
            <person name="Li P."/>
            <person name="You F.M."/>
            <person name="Sun Q."/>
            <person name="Liu Z."/>
            <person name="Lyons E."/>
            <person name="Wicker T."/>
            <person name="Salzberg S.L."/>
            <person name="Devos K.M."/>
            <person name="Dvorak J."/>
        </authorList>
    </citation>
    <scope>NUCLEOTIDE SEQUENCE [LARGE SCALE GENOMIC DNA]</scope>
    <source>
        <strain evidence="1">cv. AL8/78</strain>
    </source>
</reference>
<organism evidence="1 2">
    <name type="scientific">Aegilops tauschii subsp. strangulata</name>
    <name type="common">Goatgrass</name>
    <dbReference type="NCBI Taxonomy" id="200361"/>
    <lineage>
        <taxon>Eukaryota</taxon>
        <taxon>Viridiplantae</taxon>
        <taxon>Streptophyta</taxon>
        <taxon>Embryophyta</taxon>
        <taxon>Tracheophyta</taxon>
        <taxon>Spermatophyta</taxon>
        <taxon>Magnoliopsida</taxon>
        <taxon>Liliopsida</taxon>
        <taxon>Poales</taxon>
        <taxon>Poaceae</taxon>
        <taxon>BOP clade</taxon>
        <taxon>Pooideae</taxon>
        <taxon>Triticodae</taxon>
        <taxon>Triticeae</taxon>
        <taxon>Triticinae</taxon>
        <taxon>Aegilops</taxon>
    </lineage>
</organism>
<reference evidence="1" key="5">
    <citation type="journal article" date="2021" name="G3 (Bethesda)">
        <title>Aegilops tauschii genome assembly Aet v5.0 features greater sequence contiguity and improved annotation.</title>
        <authorList>
            <person name="Wang L."/>
            <person name="Zhu T."/>
            <person name="Rodriguez J.C."/>
            <person name="Deal K.R."/>
            <person name="Dubcovsky J."/>
            <person name="McGuire P.E."/>
            <person name="Lux T."/>
            <person name="Spannagl M."/>
            <person name="Mayer K.F.X."/>
            <person name="Baldrich P."/>
            <person name="Meyers B.C."/>
            <person name="Huo N."/>
            <person name="Gu Y.Q."/>
            <person name="Zhou H."/>
            <person name="Devos K.M."/>
            <person name="Bennetzen J.L."/>
            <person name="Unver T."/>
            <person name="Budak H."/>
            <person name="Gulick P.J."/>
            <person name="Galiba G."/>
            <person name="Kalapos B."/>
            <person name="Nelson D.R."/>
            <person name="Li P."/>
            <person name="You F.M."/>
            <person name="Luo M.C."/>
            <person name="Dvorak J."/>
        </authorList>
    </citation>
    <scope>NUCLEOTIDE SEQUENCE [LARGE SCALE GENOMIC DNA]</scope>
    <source>
        <strain evidence="1">cv. AL8/78</strain>
    </source>
</reference>
<sequence>PPLYLSGRRPGILGRMQPPPTRLSALDYAAVHPGSVRSQVPSASLPPPSMADTMPTRCSVKCHRAFLLNFSSFSIVSMMAGYSVMEDELLCDAWKIVSADFVGMRQGGSLFWQNMCASFLEQKHLTPYNAHVIHDLNVKLLAHR</sequence>
<dbReference type="AlphaFoldDB" id="A0A453RHM6"/>
<reference evidence="2" key="1">
    <citation type="journal article" date="2014" name="Science">
        <title>Ancient hybridizations among the ancestral genomes of bread wheat.</title>
        <authorList>
            <consortium name="International Wheat Genome Sequencing Consortium,"/>
            <person name="Marcussen T."/>
            <person name="Sandve S.R."/>
            <person name="Heier L."/>
            <person name="Spannagl M."/>
            <person name="Pfeifer M."/>
            <person name="Jakobsen K.S."/>
            <person name="Wulff B.B."/>
            <person name="Steuernagel B."/>
            <person name="Mayer K.F."/>
            <person name="Olsen O.A."/>
        </authorList>
    </citation>
    <scope>NUCLEOTIDE SEQUENCE [LARGE SCALE GENOMIC DNA]</scope>
    <source>
        <strain evidence="2">cv. AL8/78</strain>
    </source>
</reference>
<proteinExistence type="predicted"/>
<protein>
    <submittedName>
        <fullName evidence="1">Uncharacterized protein</fullName>
    </submittedName>
</protein>